<evidence type="ECO:0000313" key="2">
    <source>
        <dbReference type="Proteomes" id="UP001357485"/>
    </source>
</evidence>
<proteinExistence type="predicted"/>
<comment type="caution">
    <text evidence="1">The sequence shown here is derived from an EMBL/GenBank/DDBJ whole genome shotgun (WGS) entry which is preliminary data.</text>
</comment>
<name>A0ABR0KWU0_9PEZI</name>
<protein>
    <submittedName>
        <fullName evidence="1">Uncharacterized protein</fullName>
    </submittedName>
</protein>
<keyword evidence="2" id="KW-1185">Reference proteome</keyword>
<gene>
    <name evidence="1" type="ORF">LTR16_000101</name>
</gene>
<dbReference type="Proteomes" id="UP001357485">
    <property type="component" value="Unassembled WGS sequence"/>
</dbReference>
<accession>A0ABR0KWU0</accession>
<evidence type="ECO:0000313" key="1">
    <source>
        <dbReference type="EMBL" id="KAK5132075.1"/>
    </source>
</evidence>
<reference evidence="1 2" key="1">
    <citation type="submission" date="2023-08" db="EMBL/GenBank/DDBJ databases">
        <title>Black Yeasts Isolated from many extreme environments.</title>
        <authorList>
            <person name="Coleine C."/>
            <person name="Stajich J.E."/>
            <person name="Selbmann L."/>
        </authorList>
    </citation>
    <scope>NUCLEOTIDE SEQUENCE [LARGE SCALE GENOMIC DNA]</scope>
    <source>
        <strain evidence="1 2">CCFEE 536</strain>
    </source>
</reference>
<organism evidence="1 2">
    <name type="scientific">Cryomyces antarcticus</name>
    <dbReference type="NCBI Taxonomy" id="329879"/>
    <lineage>
        <taxon>Eukaryota</taxon>
        <taxon>Fungi</taxon>
        <taxon>Dikarya</taxon>
        <taxon>Ascomycota</taxon>
        <taxon>Pezizomycotina</taxon>
        <taxon>Dothideomycetes</taxon>
        <taxon>Dothideomycetes incertae sedis</taxon>
        <taxon>Cryomyces</taxon>
    </lineage>
</organism>
<dbReference type="EMBL" id="JAVRRA010024619">
    <property type="protein sequence ID" value="KAK5132075.1"/>
    <property type="molecule type" value="Genomic_DNA"/>
</dbReference>
<dbReference type="Gene3D" id="3.50.50.60">
    <property type="entry name" value="FAD/NAD(P)-binding domain"/>
    <property type="match status" value="1"/>
</dbReference>
<dbReference type="InterPro" id="IPR036188">
    <property type="entry name" value="FAD/NAD-bd_sf"/>
</dbReference>
<dbReference type="PANTHER" id="PTHR15192">
    <property type="entry name" value="PROTEIN CBG05349"/>
    <property type="match status" value="1"/>
</dbReference>
<sequence length="654" mass="71433">MAAELDVPVLGLPRLVDTVIVGNGPSALLLSYILHGHIPYYRGRHFDPVIHGVASSLDDLLEAPEELAPGSDLLNHLRSSSTYPQGELPVNALIDTLIRPKGDWDADYESCVEWRYEPRRAVKHLVLGEAASPGGQWAQRDSFGTTRWDVEALSNAEQLQLPGYTFAEHFAKQDRELPEPNGRCRLSRRDVADYYATYPEAVGIAGCVHTSIKAHCITRQGGLFSIGVVGVLCRHLVLASGVWSINVGLSTELSKVAEILRAQESQQSYSADIPEGSPRKRIRVLSDVTNVVDSSDAKMAPISRTASNALPNELPDAASTMEPLKRSASIALSEGVPFAALPVRRPSAARRRATSITAKVEEAALLVIGSGFTAADIINTAPPDRSIVHIFNWGDRENTLKTCDNDEYPEYARLYRLMKLEYDCSQHTPMTSSYYKRCKTRENAKGASAGTSRDWGVTYEGFANAKVLGEQCSIPGHSHDSDETKVNGKAVRIRISTASGLIVERVIGAIEFAGGRRGSVGYLSAPLRRELFMQAIGKPYPGGGDATTIDKYTLRAQAKRDLQIMPFAFIVGSLTGDTLVRFALGSCFNAAHKIMNRPPPPTGIHDLRDGISLCLRCMQERAEYETKVWRQSGCWTGAALPHPLRESPRVSLSA</sequence>
<dbReference type="InterPro" id="IPR029731">
    <property type="entry name" value="OSGIN1/2"/>
</dbReference>
<dbReference type="PANTHER" id="PTHR15192:SF8">
    <property type="entry name" value="FAD_NAD(P)-BINDING DOMAIN-CONTAINING PROTEIN"/>
    <property type="match status" value="1"/>
</dbReference>